<dbReference type="PROSITE" id="PS50908">
    <property type="entry name" value="RWD"/>
    <property type="match status" value="1"/>
</dbReference>
<evidence type="ECO:0000259" key="1">
    <source>
        <dbReference type="PROSITE" id="PS50908"/>
    </source>
</evidence>
<organism evidence="2 3">
    <name type="scientific">Aquatica leii</name>
    <dbReference type="NCBI Taxonomy" id="1421715"/>
    <lineage>
        <taxon>Eukaryota</taxon>
        <taxon>Metazoa</taxon>
        <taxon>Ecdysozoa</taxon>
        <taxon>Arthropoda</taxon>
        <taxon>Hexapoda</taxon>
        <taxon>Insecta</taxon>
        <taxon>Pterygota</taxon>
        <taxon>Neoptera</taxon>
        <taxon>Endopterygota</taxon>
        <taxon>Coleoptera</taxon>
        <taxon>Polyphaga</taxon>
        <taxon>Elateriformia</taxon>
        <taxon>Elateroidea</taxon>
        <taxon>Lampyridae</taxon>
        <taxon>Luciolinae</taxon>
        <taxon>Aquatica</taxon>
    </lineage>
</organism>
<proteinExistence type="predicted"/>
<gene>
    <name evidence="2" type="ORF">RN001_003587</name>
</gene>
<evidence type="ECO:0000313" key="2">
    <source>
        <dbReference type="EMBL" id="KAK4887316.1"/>
    </source>
</evidence>
<dbReference type="InterPro" id="IPR016135">
    <property type="entry name" value="UBQ-conjugating_enzyme/RWD"/>
</dbReference>
<protein>
    <recommendedName>
        <fullName evidence="1">RWD domain-containing protein</fullName>
    </recommendedName>
</protein>
<dbReference type="SUPFAM" id="SSF57850">
    <property type="entry name" value="RING/U-box"/>
    <property type="match status" value="1"/>
</dbReference>
<name>A0AAN7PR98_9COLE</name>
<sequence>MGFIENELEDVRKLAQQNLPGCKLVSCVKTMVRAEIKRTQFKAIIACIQFPEKYPDLPLLIELKSKTLSDKLLQGLTNVCENEAKKSIGNRQVMPILEFLQNFLIENPLSCCYDEINNVKKLLTDDHDEFKLKQKTSSILAKIVFKKYFFHMKIYVPNNYPEASIEIQNTESNFPPAFQRHILGQAKEIARQCVESPLKKGKPNDPPFKPKPSLEKCVCFLVNCVKLLPNEQCQFCKEQCLPVDPQFIEPNEECPKHVERIYCGHLFHKDCLFTYMKTPPFGNKRCHTCGEKIFHHKWCVSDKLAETRWAHEQARERELAEVEDFFK</sequence>
<evidence type="ECO:0000313" key="3">
    <source>
        <dbReference type="Proteomes" id="UP001353858"/>
    </source>
</evidence>
<accession>A0AAN7PR98</accession>
<dbReference type="AlphaFoldDB" id="A0AAN7PR98"/>
<keyword evidence="3" id="KW-1185">Reference proteome</keyword>
<dbReference type="Gene3D" id="3.10.110.10">
    <property type="entry name" value="Ubiquitin Conjugating Enzyme"/>
    <property type="match status" value="1"/>
</dbReference>
<dbReference type="PANTHER" id="PTHR40237:SF1">
    <property type="entry name" value="LD44813P"/>
    <property type="match status" value="1"/>
</dbReference>
<dbReference type="Proteomes" id="UP001353858">
    <property type="component" value="Unassembled WGS sequence"/>
</dbReference>
<dbReference type="InterPro" id="IPR006575">
    <property type="entry name" value="RWD_dom"/>
</dbReference>
<comment type="caution">
    <text evidence="2">The sequence shown here is derived from an EMBL/GenBank/DDBJ whole genome shotgun (WGS) entry which is preliminary data.</text>
</comment>
<dbReference type="PANTHER" id="PTHR40237">
    <property type="entry name" value="LD44813P"/>
    <property type="match status" value="1"/>
</dbReference>
<reference evidence="3" key="1">
    <citation type="submission" date="2023-01" db="EMBL/GenBank/DDBJ databases">
        <title>Key to firefly adult light organ development and bioluminescence: homeobox transcription factors regulate luciferase expression and transportation to peroxisome.</title>
        <authorList>
            <person name="Fu X."/>
        </authorList>
    </citation>
    <scope>NUCLEOTIDE SEQUENCE [LARGE SCALE GENOMIC DNA]</scope>
</reference>
<dbReference type="SUPFAM" id="SSF54495">
    <property type="entry name" value="UBC-like"/>
    <property type="match status" value="1"/>
</dbReference>
<dbReference type="Pfam" id="PF05773">
    <property type="entry name" value="RWD"/>
    <property type="match status" value="1"/>
</dbReference>
<feature type="domain" description="RWD" evidence="1">
    <location>
        <begin position="6"/>
        <end position="107"/>
    </location>
</feature>
<dbReference type="EMBL" id="JARPUR010000001">
    <property type="protein sequence ID" value="KAK4887316.1"/>
    <property type="molecule type" value="Genomic_DNA"/>
</dbReference>